<keyword evidence="1" id="KW-0812">Transmembrane</keyword>
<name>A0ABW6ANA9_9BACT</name>
<feature type="transmembrane region" description="Helical" evidence="1">
    <location>
        <begin position="6"/>
        <end position="27"/>
    </location>
</feature>
<evidence type="ECO:0000256" key="1">
    <source>
        <dbReference type="SAM" id="Phobius"/>
    </source>
</evidence>
<keyword evidence="1" id="KW-1133">Transmembrane helix</keyword>
<accession>A0ABW6ANA9</accession>
<dbReference type="RefSeq" id="WP_381504179.1">
    <property type="nucleotide sequence ID" value="NZ_JBHUOM010000019.1"/>
</dbReference>
<gene>
    <name evidence="2" type="ORF">ACFS25_19080</name>
</gene>
<dbReference type="Proteomes" id="UP001597512">
    <property type="component" value="Unassembled WGS sequence"/>
</dbReference>
<comment type="caution">
    <text evidence="2">The sequence shown here is derived from an EMBL/GenBank/DDBJ whole genome shotgun (WGS) entry which is preliminary data.</text>
</comment>
<evidence type="ECO:0000313" key="3">
    <source>
        <dbReference type="Proteomes" id="UP001597512"/>
    </source>
</evidence>
<proteinExistence type="predicted"/>
<dbReference type="EMBL" id="JBHUOM010000019">
    <property type="protein sequence ID" value="MFD2935893.1"/>
    <property type="molecule type" value="Genomic_DNA"/>
</dbReference>
<evidence type="ECO:0000313" key="2">
    <source>
        <dbReference type="EMBL" id="MFD2935893.1"/>
    </source>
</evidence>
<reference evidence="3" key="1">
    <citation type="journal article" date="2019" name="Int. J. Syst. Evol. Microbiol.">
        <title>The Global Catalogue of Microorganisms (GCM) 10K type strain sequencing project: providing services to taxonomists for standard genome sequencing and annotation.</title>
        <authorList>
            <consortium name="The Broad Institute Genomics Platform"/>
            <consortium name="The Broad Institute Genome Sequencing Center for Infectious Disease"/>
            <person name="Wu L."/>
            <person name="Ma J."/>
        </authorList>
    </citation>
    <scope>NUCLEOTIDE SEQUENCE [LARGE SCALE GENOMIC DNA]</scope>
    <source>
        <strain evidence="3">KCTC 52490</strain>
    </source>
</reference>
<organism evidence="2 3">
    <name type="scientific">Spirosoma flavum</name>
    <dbReference type="NCBI Taxonomy" id="2048557"/>
    <lineage>
        <taxon>Bacteria</taxon>
        <taxon>Pseudomonadati</taxon>
        <taxon>Bacteroidota</taxon>
        <taxon>Cytophagia</taxon>
        <taxon>Cytophagales</taxon>
        <taxon>Cytophagaceae</taxon>
        <taxon>Spirosoma</taxon>
    </lineage>
</organism>
<keyword evidence="3" id="KW-1185">Reference proteome</keyword>
<sequence length="171" mass="18947">MKLYVVIQQAVVLSTLFLSAITITVIAPKNSITTSLASVSLQAAQNREEIIYHDALLLNNKPVNYADFSLLTKGILTVVTANPETTDVEKIPFRIYLRRDGENIISGVSDTTRSLLTVDVASILSIAKAGDYLIIDPTRESDSEARRSIKVRDFYFNSILFSFLKNKNDGC</sequence>
<protein>
    <submittedName>
        <fullName evidence="2">Uncharacterized protein</fullName>
    </submittedName>
</protein>
<keyword evidence="1" id="KW-0472">Membrane</keyword>